<dbReference type="Pfam" id="PF04222">
    <property type="entry name" value="DUF416"/>
    <property type="match status" value="1"/>
</dbReference>
<dbReference type="InterPro" id="IPR023381">
    <property type="entry name" value="YP001051499.1-like_dom_sf"/>
</dbReference>
<gene>
    <name evidence="1" type="ORF">J2Z48_002124</name>
</gene>
<reference evidence="1 2" key="1">
    <citation type="submission" date="2023-07" db="EMBL/GenBank/DDBJ databases">
        <title>Genomic Encyclopedia of Type Strains, Phase IV (KMG-IV): sequencing the most valuable type-strain genomes for metagenomic binning, comparative biology and taxonomic classification.</title>
        <authorList>
            <person name="Goeker M."/>
        </authorList>
    </citation>
    <scope>NUCLEOTIDE SEQUENCE [LARGE SCALE GENOMIC DNA]</scope>
    <source>
        <strain evidence="1 2">DSM 46876</strain>
    </source>
</reference>
<evidence type="ECO:0000313" key="2">
    <source>
        <dbReference type="Proteomes" id="UP001238450"/>
    </source>
</evidence>
<dbReference type="AlphaFoldDB" id="A0AAJ1WSP4"/>
<proteinExistence type="predicted"/>
<name>A0AAJ1WSP4_9BACL</name>
<organism evidence="1 2">
    <name type="scientific">Croceifilum oryzae</name>
    <dbReference type="NCBI Taxonomy" id="1553429"/>
    <lineage>
        <taxon>Bacteria</taxon>
        <taxon>Bacillati</taxon>
        <taxon>Bacillota</taxon>
        <taxon>Bacilli</taxon>
        <taxon>Bacillales</taxon>
        <taxon>Thermoactinomycetaceae</taxon>
        <taxon>Croceifilum</taxon>
    </lineage>
</organism>
<dbReference type="Proteomes" id="UP001238450">
    <property type="component" value="Unassembled WGS sequence"/>
</dbReference>
<protein>
    <submittedName>
        <fullName evidence="1">Uncharacterized protein YjaG (DUF416 family)</fullName>
    </submittedName>
</protein>
<dbReference type="EMBL" id="JAUSUV010000008">
    <property type="protein sequence ID" value="MDQ0417940.1"/>
    <property type="molecule type" value="Genomic_DNA"/>
</dbReference>
<dbReference type="RefSeq" id="WP_307253272.1">
    <property type="nucleotide sequence ID" value="NZ_JAUSUV010000008.1"/>
</dbReference>
<evidence type="ECO:0000313" key="1">
    <source>
        <dbReference type="EMBL" id="MDQ0417940.1"/>
    </source>
</evidence>
<sequence>MTKRSVQGIRSENVLDEFDQDWLEEELSQFNEFQRAAFSASCAERMIKNYERFYEETGWGNPDLLKKALSEVWKSLSLQEVDPEKIELLRNQVTDIAPDTEDFETIYVSCALDATTAVNGALDSLITQGADGAVGTAIVSVDTVDMYVQELLDLTPFDQEREKKIVEHPLMVRELQKITSDMELISKTPTLSKQFIDSLRMSSTGTSSLGFS</sequence>
<accession>A0AAJ1WSP4</accession>
<keyword evidence="2" id="KW-1185">Reference proteome</keyword>
<comment type="caution">
    <text evidence="1">The sequence shown here is derived from an EMBL/GenBank/DDBJ whole genome shotgun (WGS) entry which is preliminary data.</text>
</comment>
<dbReference type="Gene3D" id="1.20.1590.10">
    <property type="entry name" value="YP_001051499.1 domain like"/>
    <property type="match status" value="1"/>
</dbReference>
<dbReference type="InterPro" id="IPR007338">
    <property type="entry name" value="DUF416"/>
</dbReference>